<comment type="caution">
    <text evidence="12">The sequence shown here is derived from an EMBL/GenBank/DDBJ whole genome shotgun (WGS) entry which is preliminary data.</text>
</comment>
<evidence type="ECO:0000256" key="9">
    <source>
        <dbReference type="PROSITE-ProRule" id="PRU01248"/>
    </source>
</evidence>
<dbReference type="InterPro" id="IPR013762">
    <property type="entry name" value="Integrase-like_cat_sf"/>
</dbReference>
<dbReference type="InterPro" id="IPR050090">
    <property type="entry name" value="Tyrosine_recombinase_XerCD"/>
</dbReference>
<keyword evidence="3" id="KW-0132">Cell division</keyword>
<dbReference type="Pfam" id="PF02899">
    <property type="entry name" value="Phage_int_SAM_1"/>
    <property type="match status" value="1"/>
</dbReference>
<comment type="subcellular location">
    <subcellularLocation>
        <location evidence="1">Cytoplasm</location>
    </subcellularLocation>
</comment>
<dbReference type="PROSITE" id="PS51900">
    <property type="entry name" value="CB"/>
    <property type="match status" value="1"/>
</dbReference>
<dbReference type="Proteomes" id="UP000231960">
    <property type="component" value="Unassembled WGS sequence"/>
</dbReference>
<dbReference type="GO" id="GO:0003677">
    <property type="term" value="F:DNA binding"/>
    <property type="evidence" value="ECO:0007669"/>
    <property type="project" value="UniProtKB-UniRule"/>
</dbReference>
<name>A0A2M9R2T3_9FLAO</name>
<feature type="domain" description="Core-binding (CB)" evidence="11">
    <location>
        <begin position="1"/>
        <end position="86"/>
    </location>
</feature>
<evidence type="ECO:0000256" key="6">
    <source>
        <dbReference type="ARBA" id="ARBA00023125"/>
    </source>
</evidence>
<dbReference type="PANTHER" id="PTHR30349">
    <property type="entry name" value="PHAGE INTEGRASE-RELATED"/>
    <property type="match status" value="1"/>
</dbReference>
<dbReference type="GO" id="GO:0005737">
    <property type="term" value="C:cytoplasm"/>
    <property type="evidence" value="ECO:0007669"/>
    <property type="project" value="UniProtKB-SubCell"/>
</dbReference>
<evidence type="ECO:0000259" key="11">
    <source>
        <dbReference type="PROSITE" id="PS51900"/>
    </source>
</evidence>
<feature type="domain" description="Tyr recombinase" evidence="10">
    <location>
        <begin position="107"/>
        <end position="288"/>
    </location>
</feature>
<keyword evidence="2" id="KW-0963">Cytoplasm</keyword>
<evidence type="ECO:0000256" key="1">
    <source>
        <dbReference type="ARBA" id="ARBA00004496"/>
    </source>
</evidence>
<reference evidence="12 13" key="1">
    <citation type="submission" date="2017-06" db="EMBL/GenBank/DDBJ databases">
        <title>Description of Avrilella dinanensis gen. nov. sp. nov.</title>
        <authorList>
            <person name="Leyer C."/>
            <person name="Sassi M."/>
            <person name="Minet J."/>
            <person name="Kayal S."/>
            <person name="Cattoir V."/>
        </authorList>
    </citation>
    <scope>NUCLEOTIDE SEQUENCE [LARGE SCALE GENOMIC DNA]</scope>
    <source>
        <strain evidence="12 13">UR159</strain>
    </source>
</reference>
<dbReference type="Gene3D" id="1.10.150.130">
    <property type="match status" value="1"/>
</dbReference>
<accession>A0A2M9R2T3</accession>
<dbReference type="GO" id="GO:0051301">
    <property type="term" value="P:cell division"/>
    <property type="evidence" value="ECO:0007669"/>
    <property type="project" value="UniProtKB-KW"/>
</dbReference>
<dbReference type="InterPro" id="IPR044068">
    <property type="entry name" value="CB"/>
</dbReference>
<dbReference type="Pfam" id="PF00589">
    <property type="entry name" value="Phage_integrase"/>
    <property type="match status" value="1"/>
</dbReference>
<evidence type="ECO:0000256" key="3">
    <source>
        <dbReference type="ARBA" id="ARBA00022618"/>
    </source>
</evidence>
<keyword evidence="7" id="KW-0233">DNA recombination</keyword>
<dbReference type="Gene3D" id="1.10.443.10">
    <property type="entry name" value="Intergrase catalytic core"/>
    <property type="match status" value="1"/>
</dbReference>
<evidence type="ECO:0000256" key="7">
    <source>
        <dbReference type="ARBA" id="ARBA00023172"/>
    </source>
</evidence>
<evidence type="ECO:0000313" key="13">
    <source>
        <dbReference type="Proteomes" id="UP000231960"/>
    </source>
</evidence>
<evidence type="ECO:0000259" key="10">
    <source>
        <dbReference type="PROSITE" id="PS51898"/>
    </source>
</evidence>
<keyword evidence="5" id="KW-0229">DNA integration</keyword>
<gene>
    <name evidence="12" type="ORF">CDL10_00605</name>
</gene>
<dbReference type="EMBL" id="NIPO01000001">
    <property type="protein sequence ID" value="PJR03159.1"/>
    <property type="molecule type" value="Genomic_DNA"/>
</dbReference>
<dbReference type="GO" id="GO:0006310">
    <property type="term" value="P:DNA recombination"/>
    <property type="evidence" value="ECO:0007669"/>
    <property type="project" value="UniProtKB-KW"/>
</dbReference>
<keyword evidence="6 9" id="KW-0238">DNA-binding</keyword>
<dbReference type="InterPro" id="IPR010998">
    <property type="entry name" value="Integrase_recombinase_N"/>
</dbReference>
<evidence type="ECO:0000256" key="8">
    <source>
        <dbReference type="ARBA" id="ARBA00023306"/>
    </source>
</evidence>
<protein>
    <recommendedName>
        <fullName evidence="14">Integrase</fullName>
    </recommendedName>
</protein>
<dbReference type="GO" id="GO:0015074">
    <property type="term" value="P:DNA integration"/>
    <property type="evidence" value="ECO:0007669"/>
    <property type="project" value="UniProtKB-KW"/>
</dbReference>
<dbReference type="AlphaFoldDB" id="A0A2M9R2T3"/>
<organism evidence="12 13">
    <name type="scientific">Avrilella dinanensis</name>
    <dbReference type="NCBI Taxonomy" id="2008672"/>
    <lineage>
        <taxon>Bacteria</taxon>
        <taxon>Pseudomonadati</taxon>
        <taxon>Bacteroidota</taxon>
        <taxon>Flavobacteriia</taxon>
        <taxon>Flavobacteriales</taxon>
        <taxon>Flavobacteriaceae</taxon>
        <taxon>Avrilella</taxon>
    </lineage>
</organism>
<dbReference type="PROSITE" id="PS51898">
    <property type="entry name" value="TYR_RECOMBINASE"/>
    <property type="match status" value="1"/>
</dbReference>
<dbReference type="InterPro" id="IPR002104">
    <property type="entry name" value="Integrase_catalytic"/>
</dbReference>
<keyword evidence="8" id="KW-0131">Cell cycle</keyword>
<proteinExistence type="predicted"/>
<dbReference type="RefSeq" id="WP_100676728.1">
    <property type="nucleotide sequence ID" value="NZ_NIPO01000001.1"/>
</dbReference>
<dbReference type="InterPro" id="IPR011010">
    <property type="entry name" value="DNA_brk_join_enz"/>
</dbReference>
<evidence type="ECO:0000313" key="12">
    <source>
        <dbReference type="EMBL" id="PJR03159.1"/>
    </source>
</evidence>
<keyword evidence="4" id="KW-0159">Chromosome partition</keyword>
<dbReference type="SUPFAM" id="SSF56349">
    <property type="entry name" value="DNA breaking-rejoining enzymes"/>
    <property type="match status" value="1"/>
</dbReference>
<dbReference type="OrthoDB" id="9801717at2"/>
<dbReference type="InterPro" id="IPR004107">
    <property type="entry name" value="Integrase_SAM-like_N"/>
</dbReference>
<dbReference type="GO" id="GO:0007059">
    <property type="term" value="P:chromosome segregation"/>
    <property type="evidence" value="ECO:0007669"/>
    <property type="project" value="UniProtKB-KW"/>
</dbReference>
<evidence type="ECO:0000256" key="4">
    <source>
        <dbReference type="ARBA" id="ARBA00022829"/>
    </source>
</evidence>
<evidence type="ECO:0000256" key="2">
    <source>
        <dbReference type="ARBA" id="ARBA00022490"/>
    </source>
</evidence>
<evidence type="ECO:0000256" key="5">
    <source>
        <dbReference type="ARBA" id="ARBA00022908"/>
    </source>
</evidence>
<sequence length="301" mass="35590">MQESLQKYQDYLIKEKNYSLHTVGAYLKDVESFWLFFTERDSDWRWHDTDYSHIRSWIVDLSDRGMSNRTINRKTASLKSFFKFLYQTKTMSVYPLSGHKSLRIEKKEQLPFSEKEVNEVLQQDIDEDDAEQLRDYLILMFFYVLGLRRAELINLRNTDIDVLSKTVRVLGKRNKERIVPLMDNVCPLINTYLTLKKQSGLNGEFFFFAKKNKKMNETFVYRLIKNYFRGVTTKQKVSPHMLRHTFATHMLNNGSDLNAIKELLGHASLSSTQVYVHANLSELKKNFNKAHPRQSNINHKI</sequence>
<keyword evidence="13" id="KW-1185">Reference proteome</keyword>
<dbReference type="PANTHER" id="PTHR30349:SF77">
    <property type="entry name" value="TYROSINE RECOMBINASE XERC"/>
    <property type="match status" value="1"/>
</dbReference>
<evidence type="ECO:0008006" key="14">
    <source>
        <dbReference type="Google" id="ProtNLM"/>
    </source>
</evidence>